<keyword evidence="2" id="KW-1185">Reference proteome</keyword>
<sequence>MLVRSIAVLAVTTVAVSALDQLPTNIAVLVDNVAYMFRGTPYDAVISQAVEQLEAGLGRPDQKANDERIVSSLLAALGSQNVPTVATGIAGSLLSGFEEGEVADGMEDLVSSMVAELKNPEVNTQVASIVRELLELMSQVITRSTRIVYDIPVGPTPTGTGASSAASTRSDTATSSPASKSEASSLSSSAKSKDSHSSSEDEESSEESSSEESSKNNAAHSMVPLFGYLSMGVAAGVVASFF</sequence>
<accession>A0ACC1KNH0</accession>
<dbReference type="EMBL" id="JANBUK010000032">
    <property type="protein sequence ID" value="KAJ2792379.1"/>
    <property type="molecule type" value="Genomic_DNA"/>
</dbReference>
<evidence type="ECO:0000313" key="1">
    <source>
        <dbReference type="EMBL" id="KAJ2792379.1"/>
    </source>
</evidence>
<proteinExistence type="predicted"/>
<protein>
    <submittedName>
        <fullName evidence="1">Uncharacterized protein</fullName>
    </submittedName>
</protein>
<organism evidence="1 2">
    <name type="scientific">Coemansia linderi</name>
    <dbReference type="NCBI Taxonomy" id="2663919"/>
    <lineage>
        <taxon>Eukaryota</taxon>
        <taxon>Fungi</taxon>
        <taxon>Fungi incertae sedis</taxon>
        <taxon>Zoopagomycota</taxon>
        <taxon>Kickxellomycotina</taxon>
        <taxon>Kickxellomycetes</taxon>
        <taxon>Kickxellales</taxon>
        <taxon>Kickxellaceae</taxon>
        <taxon>Coemansia</taxon>
    </lineage>
</organism>
<comment type="caution">
    <text evidence="1">The sequence shown here is derived from an EMBL/GenBank/DDBJ whole genome shotgun (WGS) entry which is preliminary data.</text>
</comment>
<name>A0ACC1KNH0_9FUNG</name>
<reference evidence="1" key="1">
    <citation type="submission" date="2022-07" db="EMBL/GenBank/DDBJ databases">
        <title>Phylogenomic reconstructions and comparative analyses of Kickxellomycotina fungi.</title>
        <authorList>
            <person name="Reynolds N.K."/>
            <person name="Stajich J.E."/>
            <person name="Barry K."/>
            <person name="Grigoriev I.V."/>
            <person name="Crous P."/>
            <person name="Smith M.E."/>
        </authorList>
    </citation>
    <scope>NUCLEOTIDE SEQUENCE</scope>
    <source>
        <strain evidence="1">BCRC 34191</strain>
    </source>
</reference>
<gene>
    <name evidence="1" type="ORF">GGI18_000460</name>
</gene>
<evidence type="ECO:0000313" key="2">
    <source>
        <dbReference type="Proteomes" id="UP001140066"/>
    </source>
</evidence>
<dbReference type="Proteomes" id="UP001140066">
    <property type="component" value="Unassembled WGS sequence"/>
</dbReference>